<name>A0A485JRA8_ECOLX</name>
<evidence type="ECO:0000313" key="2">
    <source>
        <dbReference type="Proteomes" id="UP000358010"/>
    </source>
</evidence>
<proteinExistence type="predicted"/>
<dbReference type="AlphaFoldDB" id="A0A485JRA8"/>
<sequence length="54" mass="6088">MRSCQPGCCLDSENYCMPSLLFNQSLVLYKVPEFGKPAKCCSPLHLLYYVQVVA</sequence>
<accession>A0A485JRA8</accession>
<dbReference type="Proteomes" id="UP000358010">
    <property type="component" value="Unassembled WGS sequence"/>
</dbReference>
<dbReference type="EMBL" id="CAADJZ010000002">
    <property type="protein sequence ID" value="VFT72162.1"/>
    <property type="molecule type" value="Genomic_DNA"/>
</dbReference>
<gene>
    <name evidence="1" type="ORF">NCTC10974_05841</name>
</gene>
<evidence type="ECO:0000313" key="1">
    <source>
        <dbReference type="EMBL" id="VFT72162.1"/>
    </source>
</evidence>
<organism evidence="1 2">
    <name type="scientific">Escherichia coli</name>
    <dbReference type="NCBI Taxonomy" id="562"/>
    <lineage>
        <taxon>Bacteria</taxon>
        <taxon>Pseudomonadati</taxon>
        <taxon>Pseudomonadota</taxon>
        <taxon>Gammaproteobacteria</taxon>
        <taxon>Enterobacterales</taxon>
        <taxon>Enterobacteriaceae</taxon>
        <taxon>Escherichia</taxon>
    </lineage>
</organism>
<reference evidence="1 2" key="1">
    <citation type="submission" date="2019-03" db="EMBL/GenBank/DDBJ databases">
        <authorList>
            <consortium name="Pathogen Informatics"/>
        </authorList>
    </citation>
    <scope>NUCLEOTIDE SEQUENCE [LARGE SCALE GENOMIC DNA]</scope>
    <source>
        <strain evidence="1 2">NCTC10974</strain>
    </source>
</reference>
<protein>
    <submittedName>
        <fullName evidence="1">Uncharacterized protein</fullName>
    </submittedName>
</protein>